<gene>
    <name evidence="1" type="ORF">KIN20_009850</name>
</gene>
<proteinExistence type="predicted"/>
<organism evidence="1 2">
    <name type="scientific">Parelaphostrongylus tenuis</name>
    <name type="common">Meningeal worm</name>
    <dbReference type="NCBI Taxonomy" id="148309"/>
    <lineage>
        <taxon>Eukaryota</taxon>
        <taxon>Metazoa</taxon>
        <taxon>Ecdysozoa</taxon>
        <taxon>Nematoda</taxon>
        <taxon>Chromadorea</taxon>
        <taxon>Rhabditida</taxon>
        <taxon>Rhabditina</taxon>
        <taxon>Rhabditomorpha</taxon>
        <taxon>Strongyloidea</taxon>
        <taxon>Metastrongylidae</taxon>
        <taxon>Parelaphostrongylus</taxon>
    </lineage>
</organism>
<evidence type="ECO:0000313" key="2">
    <source>
        <dbReference type="Proteomes" id="UP001196413"/>
    </source>
</evidence>
<dbReference type="AlphaFoldDB" id="A0AAD5MPM1"/>
<name>A0AAD5MPM1_PARTN</name>
<sequence>MMRIIGREAFDSFEIMTSLDSVFSRRFDFAIDILRNLDGIHSHNVPDLSVAISINNLKWQMTSDFYTLLRGVIEKNFGDVLIPIPETIPIEILQKPAVGCEVGCDNKYATLSFRLLFDNVEINCHVPTMDLKSTLITVFGKAFTPFASVQLLSARISLDIFIDGQSELDLVCVDANLIDTRRGKCLKSYIFRLSIC</sequence>
<dbReference type="Proteomes" id="UP001196413">
    <property type="component" value="Unassembled WGS sequence"/>
</dbReference>
<accession>A0AAD5MPM1</accession>
<protein>
    <submittedName>
        <fullName evidence="1">Uncharacterized protein</fullName>
    </submittedName>
</protein>
<comment type="caution">
    <text evidence="1">The sequence shown here is derived from an EMBL/GenBank/DDBJ whole genome shotgun (WGS) entry which is preliminary data.</text>
</comment>
<reference evidence="1" key="1">
    <citation type="submission" date="2021-06" db="EMBL/GenBank/DDBJ databases">
        <title>Parelaphostrongylus tenuis whole genome reference sequence.</title>
        <authorList>
            <person name="Garwood T.J."/>
            <person name="Larsen P.A."/>
            <person name="Fountain-Jones N.M."/>
            <person name="Garbe J.R."/>
            <person name="Macchietto M.G."/>
            <person name="Kania S.A."/>
            <person name="Gerhold R.W."/>
            <person name="Richards J.E."/>
            <person name="Wolf T.M."/>
        </authorList>
    </citation>
    <scope>NUCLEOTIDE SEQUENCE</scope>
    <source>
        <strain evidence="1">MNPRO001-30</strain>
        <tissue evidence="1">Meninges</tissue>
    </source>
</reference>
<keyword evidence="2" id="KW-1185">Reference proteome</keyword>
<evidence type="ECO:0000313" key="1">
    <source>
        <dbReference type="EMBL" id="KAJ1353256.1"/>
    </source>
</evidence>
<dbReference type="EMBL" id="JAHQIW010001651">
    <property type="protein sequence ID" value="KAJ1353256.1"/>
    <property type="molecule type" value="Genomic_DNA"/>
</dbReference>